<evidence type="ECO:0000313" key="2">
    <source>
        <dbReference type="Proteomes" id="UP000309997"/>
    </source>
</evidence>
<gene>
    <name evidence="1" type="ORF">D5086_004421</name>
</gene>
<name>A0ACC4CQR3_POPAL</name>
<accession>A0ACC4CQR3</accession>
<evidence type="ECO:0000313" key="1">
    <source>
        <dbReference type="EMBL" id="KAL3603562.1"/>
    </source>
</evidence>
<dbReference type="Proteomes" id="UP000309997">
    <property type="component" value="Unassembled WGS sequence"/>
</dbReference>
<reference evidence="1 2" key="1">
    <citation type="journal article" date="2024" name="Plant Biotechnol. J.">
        <title>Genome and CRISPR/Cas9 system of a widespread forest tree (Populus alba) in the world.</title>
        <authorList>
            <person name="Liu Y.J."/>
            <person name="Jiang P.F."/>
            <person name="Han X.M."/>
            <person name="Li X.Y."/>
            <person name="Wang H.M."/>
            <person name="Wang Y.J."/>
            <person name="Wang X.X."/>
            <person name="Zeng Q.Y."/>
        </authorList>
    </citation>
    <scope>NUCLEOTIDE SEQUENCE [LARGE SCALE GENOMIC DNA]</scope>
    <source>
        <strain evidence="2">cv. PAL-ZL1</strain>
    </source>
</reference>
<keyword evidence="2" id="KW-1185">Reference proteome</keyword>
<dbReference type="EMBL" id="RCHU02000002">
    <property type="protein sequence ID" value="KAL3603562.1"/>
    <property type="molecule type" value="Genomic_DNA"/>
</dbReference>
<proteinExistence type="predicted"/>
<protein>
    <submittedName>
        <fullName evidence="1">Uncharacterized protein</fullName>
    </submittedName>
</protein>
<sequence length="576" mass="66014">MPFRFPIIEPDPGHTKLRLSSEGLEAIKRITNPIAAVSVIGPYRSGKSFLLNQLLSLSCYEGFGVGHMRDTKTKGIWVWGTPLELDINGVKTSVFYLDTEGFESIGKSNVYDDRIFALATVLSSVIIYNLPETIREADISRLSFAVELAEEFYGRSAGQDVAFEPAKLLWLIQRDFLQGKSVQQMVNEALQHVPNSDGNKNIDQVNQIRDSLAIMGDNSTAFSLPQPHLQRTKLCDMKDGELDPIYVKKREQLKELVASIIRPKIVQGKSLNGKEFVAFLEQILEALNKGEIPSTGSLVEVFNKGILERCLKLYSEMMAKLRLPLPEKSLQNVHESSKGETMKSFDEQHFGRHHAKRSVMQLDEEIEKVYKNFIMANEYQSAKLCEALYTRCEDRMDQLQVLRLPSMAKFNAGFLQCNQSFERECVGPSKANYENRMIKMMGKSKSSFIKEYNHRLFNWLVAFSLVMVVVGRFIIKFILIEIGAWILFIFLETYTRMFWSAESLYYNPVWHFIVATWETLVYSPILDLDRWAIPLGFVVVILVVYWRCYGGRKNGSRWLLPLYNNHKGGTDRPRTD</sequence>
<comment type="caution">
    <text evidence="1">The sequence shown here is derived from an EMBL/GenBank/DDBJ whole genome shotgun (WGS) entry which is preliminary data.</text>
</comment>
<organism evidence="1 2">
    <name type="scientific">Populus alba</name>
    <name type="common">White poplar</name>
    <dbReference type="NCBI Taxonomy" id="43335"/>
    <lineage>
        <taxon>Eukaryota</taxon>
        <taxon>Viridiplantae</taxon>
        <taxon>Streptophyta</taxon>
        <taxon>Embryophyta</taxon>
        <taxon>Tracheophyta</taxon>
        <taxon>Spermatophyta</taxon>
        <taxon>Magnoliopsida</taxon>
        <taxon>eudicotyledons</taxon>
        <taxon>Gunneridae</taxon>
        <taxon>Pentapetalae</taxon>
        <taxon>rosids</taxon>
        <taxon>fabids</taxon>
        <taxon>Malpighiales</taxon>
        <taxon>Salicaceae</taxon>
        <taxon>Saliceae</taxon>
        <taxon>Populus</taxon>
    </lineage>
</organism>